<evidence type="ECO:0000313" key="3">
    <source>
        <dbReference type="EMBL" id="MBB3021831.1"/>
    </source>
</evidence>
<feature type="transmembrane region" description="Helical" evidence="2">
    <location>
        <begin position="34"/>
        <end position="55"/>
    </location>
</feature>
<evidence type="ECO:0000313" key="4">
    <source>
        <dbReference type="Proteomes" id="UP000568050"/>
    </source>
</evidence>
<accession>A0A839QUY7</accession>
<sequence length="170" mass="18587">MAQLAAHTYAVRPRRTAARPRLALIARPRQERSIVPFAALITLILVATLAAMLVLNVSMTQTSYEITRLQEQDIALSQQAQALREENEMRSKPQELEKRARDLGMVPVQDVAFVDLANGRVVGDPKPAQPAAPGAADKQLIPPADLPRAVPERGASQPLYDYGMGNEGRD</sequence>
<dbReference type="AlphaFoldDB" id="A0A839QUY7"/>
<feature type="region of interest" description="Disordered" evidence="1">
    <location>
        <begin position="123"/>
        <end position="170"/>
    </location>
</feature>
<keyword evidence="2" id="KW-0812">Transmembrane</keyword>
<reference evidence="3 4" key="1">
    <citation type="submission" date="2020-08" db="EMBL/GenBank/DDBJ databases">
        <title>Sequencing the genomes of 1000 actinobacteria strains.</title>
        <authorList>
            <person name="Klenk H.-P."/>
        </authorList>
    </citation>
    <scope>NUCLEOTIDE SEQUENCE [LARGE SCALE GENOMIC DNA]</scope>
    <source>
        <strain evidence="3 4">DSM 23040</strain>
    </source>
</reference>
<gene>
    <name evidence="3" type="ORF">FHX50_000079</name>
</gene>
<dbReference type="Proteomes" id="UP000568050">
    <property type="component" value="Unassembled WGS sequence"/>
</dbReference>
<comment type="caution">
    <text evidence="3">The sequence shown here is derived from an EMBL/GenBank/DDBJ whole genome shotgun (WGS) entry which is preliminary data.</text>
</comment>
<evidence type="ECO:0000256" key="2">
    <source>
        <dbReference type="SAM" id="Phobius"/>
    </source>
</evidence>
<protein>
    <recommendedName>
        <fullName evidence="5">Cell division protein FtsL</fullName>
    </recommendedName>
</protein>
<keyword evidence="2" id="KW-1133">Transmembrane helix</keyword>
<dbReference type="RefSeq" id="WP_183373508.1">
    <property type="nucleotide sequence ID" value="NZ_CBCSFZ010000024.1"/>
</dbReference>
<feature type="compositionally biased region" description="Low complexity" evidence="1">
    <location>
        <begin position="124"/>
        <end position="139"/>
    </location>
</feature>
<dbReference type="EMBL" id="JACHWP010000001">
    <property type="protein sequence ID" value="MBB3021831.1"/>
    <property type="molecule type" value="Genomic_DNA"/>
</dbReference>
<name>A0A839QUY7_9MICO</name>
<keyword evidence="2" id="KW-0472">Membrane</keyword>
<proteinExistence type="predicted"/>
<evidence type="ECO:0000256" key="1">
    <source>
        <dbReference type="SAM" id="MobiDB-lite"/>
    </source>
</evidence>
<evidence type="ECO:0008006" key="5">
    <source>
        <dbReference type="Google" id="ProtNLM"/>
    </source>
</evidence>
<keyword evidence="4" id="KW-1185">Reference proteome</keyword>
<organism evidence="3 4">
    <name type="scientific">Helcobacillus massiliensis</name>
    <dbReference type="NCBI Taxonomy" id="521392"/>
    <lineage>
        <taxon>Bacteria</taxon>
        <taxon>Bacillati</taxon>
        <taxon>Actinomycetota</taxon>
        <taxon>Actinomycetes</taxon>
        <taxon>Micrococcales</taxon>
        <taxon>Dermabacteraceae</taxon>
        <taxon>Helcobacillus</taxon>
    </lineage>
</organism>